<dbReference type="PANTHER" id="PTHR13251">
    <property type="entry name" value="EPILEPSY HOLOPROSENCEPHALY CANDIDATE 1/TMEM1"/>
    <property type="match status" value="1"/>
</dbReference>
<keyword evidence="3" id="KW-0333">Golgi apparatus</keyword>
<dbReference type="InterPro" id="IPR056913">
    <property type="entry name" value="TRAPPC10/Trs130_N"/>
</dbReference>
<reference evidence="6 7" key="1">
    <citation type="submission" date="2018-06" db="EMBL/GenBank/DDBJ databases">
        <title>WGS assembly of Brassica rapa FPsc.</title>
        <authorList>
            <person name="Bowman J."/>
            <person name="Kohchi T."/>
            <person name="Yamato K."/>
            <person name="Jenkins J."/>
            <person name="Shu S."/>
            <person name="Ishizaki K."/>
            <person name="Yamaoka S."/>
            <person name="Nishihama R."/>
            <person name="Nakamura Y."/>
            <person name="Berger F."/>
            <person name="Adam C."/>
            <person name="Aki S."/>
            <person name="Althoff F."/>
            <person name="Araki T."/>
            <person name="Arteaga-Vazquez M."/>
            <person name="Balasubrmanian S."/>
            <person name="Bauer D."/>
            <person name="Boehm C."/>
            <person name="Briginshaw L."/>
            <person name="Caballero-Perez J."/>
            <person name="Catarino B."/>
            <person name="Chen F."/>
            <person name="Chiyoda S."/>
            <person name="Chovatia M."/>
            <person name="Davies K."/>
            <person name="Delmans M."/>
            <person name="Demura T."/>
            <person name="Dierschke T."/>
            <person name="Dolan L."/>
            <person name="Dorantes-Acosta A."/>
            <person name="Eklund D."/>
            <person name="Florent S."/>
            <person name="Flores-Sandoval E."/>
            <person name="Fujiyama A."/>
            <person name="Fukuzawa H."/>
            <person name="Galik B."/>
            <person name="Grimanelli D."/>
            <person name="Grimwood J."/>
            <person name="Grossniklaus U."/>
            <person name="Hamada T."/>
            <person name="Haseloff J."/>
            <person name="Hetherington A."/>
            <person name="Higo A."/>
            <person name="Hirakawa Y."/>
            <person name="Hundley H."/>
            <person name="Ikeda Y."/>
            <person name="Inoue K."/>
            <person name="Inoue S."/>
            <person name="Ishida S."/>
            <person name="Jia Q."/>
            <person name="Kakita M."/>
            <person name="Kanazawa T."/>
            <person name="Kawai Y."/>
            <person name="Kawashima T."/>
            <person name="Kennedy M."/>
            <person name="Kinose K."/>
            <person name="Kinoshita T."/>
            <person name="Kohara Y."/>
            <person name="Koide E."/>
            <person name="Komatsu K."/>
            <person name="Kopischke S."/>
            <person name="Kubo M."/>
            <person name="Kyozuka J."/>
            <person name="Lagercrantz U."/>
            <person name="Lin S."/>
            <person name="Lindquist E."/>
            <person name="Lipzen A."/>
            <person name="Lu C."/>
            <person name="Luna E."/>
            <person name="Martienssen R."/>
            <person name="Minamino N."/>
            <person name="Mizutani M."/>
            <person name="Mizutani M."/>
            <person name="Mochizuki N."/>
            <person name="Monte I."/>
            <person name="Mosher R."/>
            <person name="Nagasaki H."/>
            <person name="Nakagami H."/>
            <person name="Naramoto S."/>
            <person name="Nishitani K."/>
            <person name="Ohtani M."/>
            <person name="Okamoto T."/>
            <person name="Okumura M."/>
            <person name="Phillips J."/>
            <person name="Pollak B."/>
            <person name="Reinders A."/>
            <person name="Roevekamp M."/>
            <person name="Sano R."/>
            <person name="Sawa S."/>
            <person name="Schmid M."/>
            <person name="Shirakawa M."/>
            <person name="Solano R."/>
            <person name="Spunde A."/>
            <person name="Suetsugu N."/>
            <person name="Sugano S."/>
            <person name="Sugiyama A."/>
            <person name="Sun R."/>
            <person name="Suzuki Y."/>
            <person name="Takenaka M."/>
            <person name="Takezawa D."/>
            <person name="Tomogane H."/>
            <person name="Tsuzuki M."/>
            <person name="Ueda T."/>
            <person name="Umeda M."/>
            <person name="Ward J."/>
            <person name="Watanabe Y."/>
            <person name="Yazaki K."/>
            <person name="Yokoyama R."/>
            <person name="Yoshitake Y."/>
            <person name="Yotsui I."/>
            <person name="Zachgo S."/>
            <person name="Schmutz J."/>
        </authorList>
    </citation>
    <scope>NUCLEOTIDE SEQUENCE [LARGE SCALE GENOMIC DNA]</scope>
    <source>
        <strain evidence="7">cv. B-3</strain>
    </source>
</reference>
<protein>
    <recommendedName>
        <fullName evidence="8">Trafficking protein particle complex subunit 11 domain-containing protein</fullName>
    </recommendedName>
</protein>
<evidence type="ECO:0000313" key="6">
    <source>
        <dbReference type="EMBL" id="RID74274.1"/>
    </source>
</evidence>
<gene>
    <name evidence="6" type="ORF">BRARA_B01381</name>
</gene>
<evidence type="ECO:0000259" key="4">
    <source>
        <dbReference type="Pfam" id="PF12584"/>
    </source>
</evidence>
<dbReference type="AlphaFoldDB" id="A0A398AC90"/>
<dbReference type="InterPro" id="IPR022233">
    <property type="entry name" value="TRAPPC10/Trs130_C"/>
</dbReference>
<dbReference type="Pfam" id="PF12584">
    <property type="entry name" value="TRAPPC10"/>
    <property type="match status" value="1"/>
</dbReference>
<evidence type="ECO:0000256" key="1">
    <source>
        <dbReference type="ARBA" id="ARBA00004555"/>
    </source>
</evidence>
<name>A0A398AC90_BRACM</name>
<evidence type="ECO:0000259" key="5">
    <source>
        <dbReference type="Pfam" id="PF23036"/>
    </source>
</evidence>
<dbReference type="Pfam" id="PF23036">
    <property type="entry name" value="TRAPPC10_1st"/>
    <property type="match status" value="1"/>
</dbReference>
<feature type="domain" description="TRAPPC10/Trs130 C-terminal" evidence="4">
    <location>
        <begin position="854"/>
        <end position="942"/>
    </location>
</feature>
<dbReference type="Proteomes" id="UP000264353">
    <property type="component" value="Chromosome A2"/>
</dbReference>
<evidence type="ECO:0008006" key="8">
    <source>
        <dbReference type="Google" id="ProtNLM"/>
    </source>
</evidence>
<accession>A0A398AC90</accession>
<dbReference type="GO" id="GO:1990071">
    <property type="term" value="C:TRAPPII protein complex"/>
    <property type="evidence" value="ECO:0007669"/>
    <property type="project" value="InterPro"/>
</dbReference>
<dbReference type="InterPro" id="IPR045126">
    <property type="entry name" value="TRAPPC10/Trs130"/>
</dbReference>
<evidence type="ECO:0000256" key="3">
    <source>
        <dbReference type="ARBA" id="ARBA00023034"/>
    </source>
</evidence>
<evidence type="ECO:0000256" key="2">
    <source>
        <dbReference type="ARBA" id="ARBA00022448"/>
    </source>
</evidence>
<proteinExistence type="predicted"/>
<feature type="domain" description="TRAPPC10/Trs130 N-terminal" evidence="5">
    <location>
        <begin position="18"/>
        <end position="315"/>
    </location>
</feature>
<comment type="subcellular location">
    <subcellularLocation>
        <location evidence="1">Golgi apparatus</location>
    </subcellularLocation>
</comment>
<evidence type="ECO:0000313" key="7">
    <source>
        <dbReference type="Proteomes" id="UP000264353"/>
    </source>
</evidence>
<organism evidence="6 7">
    <name type="scientific">Brassica campestris</name>
    <name type="common">Field mustard</name>
    <dbReference type="NCBI Taxonomy" id="3711"/>
    <lineage>
        <taxon>Eukaryota</taxon>
        <taxon>Viridiplantae</taxon>
        <taxon>Streptophyta</taxon>
        <taxon>Embryophyta</taxon>
        <taxon>Tracheophyta</taxon>
        <taxon>Spermatophyta</taxon>
        <taxon>Magnoliopsida</taxon>
        <taxon>eudicotyledons</taxon>
        <taxon>Gunneridae</taxon>
        <taxon>Pentapetalae</taxon>
        <taxon>rosids</taxon>
        <taxon>malvids</taxon>
        <taxon>Brassicales</taxon>
        <taxon>Brassicaceae</taxon>
        <taxon>Brassiceae</taxon>
        <taxon>Brassica</taxon>
    </lineage>
</organism>
<dbReference type="PANTHER" id="PTHR13251:SF3">
    <property type="entry name" value="TRAFFICKING PROTEIN PARTICLE COMPLEX SUBUNIT 10"/>
    <property type="match status" value="1"/>
</dbReference>
<sequence length="972" mass="109683">MANYLAQFQTIKNSCDRIVAAVEDVSDLWPTVKELFEQHQPLKRAVLTNKTRNPVLVENLPVEFILTTDARLRSRFPHEQYLYWFREPYATIVLVTCEDLDEFKNILKPRLKLIVQNDEKEWFIVFVSKAHPSNDQATKNAKKVYAKLEVDFSSKKRERCCKLDIHGPDANFWEDLELKITECIRNTLDRRVQFYEDEIRKLTEQRFMPIWNFCNFFILKESLAFIFEIAHLHEDALREYDELELCYLETVNMPGKQREFGGFDSEDDQAALLKPGSKPLTQMVHDDSFREFDFRQYLFACQSRLLFKLNRPFEVSSRGYSFVISFAKALTFHESVLPFCLREVWVLTACLALLDATASHHNDGIVAPDIEKEFYRLQGDLYSLSRLKFMRLGYLIGYGTDIEKSPLNSACLSMLPWPKPAVWPSLPPDASSEVLEKEKTLLQATSRTKHFGIQRKPLPLEPSVLLRVANRRRASLSTGNISEIFDGRPGFTEGSGLEASPRTPSSLKVQAAPMSRTNSSPGNFESPLDRPMRLAEIFVAAEHALRLTISDHDLLKTLSSVQDFEHKYLNLTKGAAENYHRSWWKRHGVVLDGEIAAVCFKHGKYDLAANSYEKVCALYAGERWQDLLAEVLPNLAECQKILNDQAGYMSSCVRLLSLDKSLFSSKERQAFQSEVVNIAHSEMKNPVPLDVSSLITFSGNTGPPLQLSDGDPGNLSVTVWSGFPDDITLDSLILDAWLDLQDGFVHGKSDGRPTSTFFPLVVSPGSRAAVVFSISIEKTMPSGKDLQLPESILNIKYEIHGDRAAGAHNPVDAADHSVADAERRDLVFKSAIVLQRPVLDPCLTVGFLPLPSDGLRVGKLITMQWRVERLKELKGSESVEKQHDEVLYEVNANSENWMIAGRKRGYVSLSEEQGSRVVISILCVPLVAGYVRPPQLGLPNVEEANVSSNPPGPHLVCVLPPLLSSSYCVPVK</sequence>
<keyword evidence="2" id="KW-0813">Transport</keyword>
<dbReference type="GO" id="GO:0048193">
    <property type="term" value="P:Golgi vesicle transport"/>
    <property type="evidence" value="ECO:0007669"/>
    <property type="project" value="InterPro"/>
</dbReference>
<dbReference type="EMBL" id="CM010629">
    <property type="protein sequence ID" value="RID74274.1"/>
    <property type="molecule type" value="Genomic_DNA"/>
</dbReference>